<evidence type="ECO:0000256" key="1">
    <source>
        <dbReference type="ARBA" id="ARBA00006018"/>
    </source>
</evidence>
<name>A0A1V6N4S0_METAZ</name>
<keyword evidence="3" id="KW-1185">Reference proteome</keyword>
<gene>
    <name evidence="2" type="primary">hypC</name>
    <name evidence="2" type="ORF">MBBAR_1c01050</name>
</gene>
<reference evidence="2 3" key="1">
    <citation type="submission" date="2014-12" db="EMBL/GenBank/DDBJ databases">
        <title>Genome sequence of Methanobrevibacter arboriphilicus DH1, DSM1125.</title>
        <authorList>
            <person name="Poehlein A."/>
            <person name="Thauer R.K."/>
            <person name="Seedorf H."/>
            <person name="Daniel R."/>
        </authorList>
    </citation>
    <scope>NUCLEOTIDE SEQUENCE [LARGE SCALE GENOMIC DNA]</scope>
    <source>
        <strain evidence="2 3">DH1</strain>
    </source>
</reference>
<dbReference type="EMBL" id="JXMW01000001">
    <property type="protein sequence ID" value="OQD59708.1"/>
    <property type="molecule type" value="Genomic_DNA"/>
</dbReference>
<dbReference type="GO" id="GO:0051604">
    <property type="term" value="P:protein maturation"/>
    <property type="evidence" value="ECO:0007669"/>
    <property type="project" value="TreeGrafter"/>
</dbReference>
<sequence length="87" mass="9717">MCIAAPAQIVEINQEEKIGFVDFGGVKQQVKLDLVDEIEEGKYVLVHAGYAIEVLDDQAAKESLEAWDELLEILDEEDKELQALADK</sequence>
<evidence type="ECO:0000313" key="2">
    <source>
        <dbReference type="EMBL" id="OQD59708.1"/>
    </source>
</evidence>
<evidence type="ECO:0000313" key="3">
    <source>
        <dbReference type="Proteomes" id="UP000191661"/>
    </source>
</evidence>
<dbReference type="AlphaFoldDB" id="A0A1V6N4S0"/>
<dbReference type="PANTHER" id="PTHR35177:SF2">
    <property type="entry name" value="HYDROGENASE MATURATION FACTOR HYBG"/>
    <property type="match status" value="1"/>
</dbReference>
<dbReference type="GO" id="GO:1902670">
    <property type="term" value="F:carbon dioxide binding"/>
    <property type="evidence" value="ECO:0007669"/>
    <property type="project" value="TreeGrafter"/>
</dbReference>
<dbReference type="OrthoDB" id="43695at2157"/>
<protein>
    <submittedName>
        <fullName evidence="2">Hydrogenase maturation factor</fullName>
    </submittedName>
</protein>
<dbReference type="RefSeq" id="WP_080459341.1">
    <property type="nucleotide sequence ID" value="NZ_JXMW01000001.1"/>
</dbReference>
<dbReference type="Gene3D" id="2.30.30.140">
    <property type="match status" value="1"/>
</dbReference>
<dbReference type="NCBIfam" id="TIGR00074">
    <property type="entry name" value="hypC_hupF"/>
    <property type="match status" value="1"/>
</dbReference>
<dbReference type="Pfam" id="PF01455">
    <property type="entry name" value="HupF_HypC"/>
    <property type="match status" value="1"/>
</dbReference>
<accession>A0A1V6N4S0</accession>
<comment type="caution">
    <text evidence="2">The sequence shown here is derived from an EMBL/GenBank/DDBJ whole genome shotgun (WGS) entry which is preliminary data.</text>
</comment>
<organism evidence="2 3">
    <name type="scientific">Methanobrevibacter arboriphilus JCM 13429 = DSM 1125</name>
    <dbReference type="NCBI Taxonomy" id="1300164"/>
    <lineage>
        <taxon>Archaea</taxon>
        <taxon>Methanobacteriati</taxon>
        <taxon>Methanobacteriota</taxon>
        <taxon>Methanomada group</taxon>
        <taxon>Methanobacteria</taxon>
        <taxon>Methanobacteriales</taxon>
        <taxon>Methanobacteriaceae</taxon>
        <taxon>Methanobrevibacter</taxon>
    </lineage>
</organism>
<dbReference type="Proteomes" id="UP000191661">
    <property type="component" value="Unassembled WGS sequence"/>
</dbReference>
<dbReference type="PANTHER" id="PTHR35177">
    <property type="entry name" value="HYDROGENASE MATURATION FACTOR HYBG"/>
    <property type="match status" value="1"/>
</dbReference>
<dbReference type="PRINTS" id="PR00445">
    <property type="entry name" value="HUPFHYPC"/>
</dbReference>
<dbReference type="InterPro" id="IPR001109">
    <property type="entry name" value="Hydrogenase_HupF/HypC"/>
</dbReference>
<comment type="similarity">
    <text evidence="1">Belongs to the HupF/HypC family.</text>
</comment>
<dbReference type="FunFam" id="2.30.30.140:FF:000022">
    <property type="entry name" value="Hydrogenase assembly chaperone HybG"/>
    <property type="match status" value="1"/>
</dbReference>
<proteinExistence type="inferred from homology"/>
<dbReference type="GO" id="GO:0005506">
    <property type="term" value="F:iron ion binding"/>
    <property type="evidence" value="ECO:0007669"/>
    <property type="project" value="TreeGrafter"/>
</dbReference>
<dbReference type="SUPFAM" id="SSF159127">
    <property type="entry name" value="HupF/HypC-like"/>
    <property type="match status" value="1"/>
</dbReference>